<dbReference type="InterPro" id="IPR022791">
    <property type="entry name" value="L-PG_synthase/AglD"/>
</dbReference>
<keyword evidence="4 6" id="KW-1133">Transmembrane helix</keyword>
<keyword evidence="3 6" id="KW-0812">Transmembrane</keyword>
<organism evidence="7 8">
    <name type="scientific">Comamonas odontotermitis</name>
    <dbReference type="NCBI Taxonomy" id="379895"/>
    <lineage>
        <taxon>Bacteria</taxon>
        <taxon>Pseudomonadati</taxon>
        <taxon>Pseudomonadota</taxon>
        <taxon>Betaproteobacteria</taxon>
        <taxon>Burkholderiales</taxon>
        <taxon>Comamonadaceae</taxon>
        <taxon>Comamonas</taxon>
    </lineage>
</organism>
<reference evidence="7 8" key="1">
    <citation type="submission" date="2020-08" db="EMBL/GenBank/DDBJ databases">
        <title>Functional genomics of gut bacteria from endangered species of beetles.</title>
        <authorList>
            <person name="Carlos-Shanley C."/>
        </authorList>
    </citation>
    <scope>NUCLEOTIDE SEQUENCE [LARGE SCALE GENOMIC DNA]</scope>
    <source>
        <strain evidence="7 8">S00124</strain>
    </source>
</reference>
<comment type="subcellular location">
    <subcellularLocation>
        <location evidence="1">Cell membrane</location>
        <topology evidence="1">Multi-pass membrane protein</topology>
    </subcellularLocation>
</comment>
<evidence type="ECO:0000256" key="4">
    <source>
        <dbReference type="ARBA" id="ARBA00022989"/>
    </source>
</evidence>
<feature type="transmembrane region" description="Helical" evidence="6">
    <location>
        <begin position="269"/>
        <end position="291"/>
    </location>
</feature>
<dbReference type="PANTHER" id="PTHR40277">
    <property type="entry name" value="BLL5419 PROTEIN"/>
    <property type="match status" value="1"/>
</dbReference>
<name>A0ABR6R9Y5_9BURK</name>
<feature type="transmembrane region" description="Helical" evidence="6">
    <location>
        <begin position="237"/>
        <end position="257"/>
    </location>
</feature>
<evidence type="ECO:0000256" key="2">
    <source>
        <dbReference type="ARBA" id="ARBA00022475"/>
    </source>
</evidence>
<keyword evidence="8" id="KW-1185">Reference proteome</keyword>
<gene>
    <name evidence="7" type="ORF">HNP33_000004</name>
</gene>
<evidence type="ECO:0000256" key="5">
    <source>
        <dbReference type="ARBA" id="ARBA00023136"/>
    </source>
</evidence>
<proteinExistence type="predicted"/>
<dbReference type="PANTHER" id="PTHR40277:SF1">
    <property type="entry name" value="BLL5419 PROTEIN"/>
    <property type="match status" value="1"/>
</dbReference>
<keyword evidence="5 6" id="KW-0472">Membrane</keyword>
<evidence type="ECO:0000256" key="3">
    <source>
        <dbReference type="ARBA" id="ARBA00022692"/>
    </source>
</evidence>
<feature type="transmembrane region" description="Helical" evidence="6">
    <location>
        <begin position="155"/>
        <end position="178"/>
    </location>
</feature>
<comment type="caution">
    <text evidence="7">The sequence shown here is derived from an EMBL/GenBank/DDBJ whole genome shotgun (WGS) entry which is preliminary data.</text>
</comment>
<sequence>MNRVQKACLKAASGALLLGAVAYFADPAALWARLRAANGGWLAAGLCAAIASNVVSAWRWRALARWLGAEMRWPDALRWYFQAIGLNALLPGAVVGGDVYRAVVLQRTGQSKAASSLSVLLDRLSGLWMLCAIGALGAAVAAPVLAPVVRVPQAWFIAAMLAGAVLWIALPWGLLWWLGRRDAARLPAWLRPLLQAAQRPDFHVQMLVQAASSALVQVLSAGALALGGLALGIHLPVAAWAFAMAPIFLMAALPVSVGGWGTREAASAAALAPFGVPAAVAVGVGLVYGVYALVQGALGALAFGLPSQREREAGVEGH</sequence>
<dbReference type="Pfam" id="PF03706">
    <property type="entry name" value="LPG_synthase_TM"/>
    <property type="match status" value="1"/>
</dbReference>
<dbReference type="RefSeq" id="WP_325064884.1">
    <property type="nucleotide sequence ID" value="NZ_JACHKZ010000001.1"/>
</dbReference>
<feature type="transmembrane region" description="Helical" evidence="6">
    <location>
        <begin position="40"/>
        <end position="58"/>
    </location>
</feature>
<dbReference type="EMBL" id="JACHKZ010000001">
    <property type="protein sequence ID" value="MBB6575956.1"/>
    <property type="molecule type" value="Genomic_DNA"/>
</dbReference>
<evidence type="ECO:0000313" key="8">
    <source>
        <dbReference type="Proteomes" id="UP000562492"/>
    </source>
</evidence>
<evidence type="ECO:0000313" key="7">
    <source>
        <dbReference type="EMBL" id="MBB6575956.1"/>
    </source>
</evidence>
<accession>A0ABR6R9Y5</accession>
<feature type="transmembrane region" description="Helical" evidence="6">
    <location>
        <begin position="127"/>
        <end position="149"/>
    </location>
</feature>
<keyword evidence="2" id="KW-1003">Cell membrane</keyword>
<protein>
    <submittedName>
        <fullName evidence="7">Uncharacterized membrane protein YbhN (UPF0104 family)</fullName>
    </submittedName>
</protein>
<evidence type="ECO:0000256" key="6">
    <source>
        <dbReference type="SAM" id="Phobius"/>
    </source>
</evidence>
<evidence type="ECO:0000256" key="1">
    <source>
        <dbReference type="ARBA" id="ARBA00004651"/>
    </source>
</evidence>
<feature type="transmembrane region" description="Helical" evidence="6">
    <location>
        <begin position="207"/>
        <end position="231"/>
    </location>
</feature>
<dbReference type="Proteomes" id="UP000562492">
    <property type="component" value="Unassembled WGS sequence"/>
</dbReference>